<evidence type="ECO:0000313" key="2">
    <source>
        <dbReference type="EMBL" id="KKR04459.1"/>
    </source>
</evidence>
<dbReference type="EMBL" id="LBWG01000007">
    <property type="protein sequence ID" value="KKR04459.1"/>
    <property type="molecule type" value="Genomic_DNA"/>
</dbReference>
<evidence type="ECO:0000259" key="1">
    <source>
        <dbReference type="Pfam" id="PF00483"/>
    </source>
</evidence>
<dbReference type="Gene3D" id="2.160.10.10">
    <property type="entry name" value="Hexapeptide repeat proteins"/>
    <property type="match status" value="1"/>
</dbReference>
<protein>
    <submittedName>
        <fullName evidence="2">Glucose-1-phosphate thymidyltransferase</fullName>
    </submittedName>
</protein>
<reference evidence="2 3" key="1">
    <citation type="journal article" date="2015" name="Nature">
        <title>rRNA introns, odd ribosomes, and small enigmatic genomes across a large radiation of phyla.</title>
        <authorList>
            <person name="Brown C.T."/>
            <person name="Hug L.A."/>
            <person name="Thomas B.C."/>
            <person name="Sharon I."/>
            <person name="Castelle C.J."/>
            <person name="Singh A."/>
            <person name="Wilkins M.J."/>
            <person name="Williams K.H."/>
            <person name="Banfield J.F."/>
        </authorList>
    </citation>
    <scope>NUCLEOTIDE SEQUENCE [LARGE SCALE GENOMIC DNA]</scope>
</reference>
<dbReference type="InterPro" id="IPR005835">
    <property type="entry name" value="NTP_transferase_dom"/>
</dbReference>
<evidence type="ECO:0000313" key="3">
    <source>
        <dbReference type="Proteomes" id="UP000033935"/>
    </source>
</evidence>
<dbReference type="InterPro" id="IPR005908">
    <property type="entry name" value="G1P_thy_trans_l"/>
</dbReference>
<keyword evidence="2" id="KW-0808">Transferase</keyword>
<dbReference type="Gene3D" id="3.90.550.10">
    <property type="entry name" value="Spore Coat Polysaccharide Biosynthesis Protein SpsA, Chain A"/>
    <property type="match status" value="1"/>
</dbReference>
<organism evidence="2 3">
    <name type="scientific">Candidatus Uhrbacteria bacterium GW2011_GWF2_39_13</name>
    <dbReference type="NCBI Taxonomy" id="1618995"/>
    <lineage>
        <taxon>Bacteria</taxon>
        <taxon>Candidatus Uhriibacteriota</taxon>
    </lineage>
</organism>
<gene>
    <name evidence="2" type="ORF">UT30_C0007G0015</name>
</gene>
<feature type="domain" description="Nucleotidyl transferase" evidence="1">
    <location>
        <begin position="2"/>
        <end position="235"/>
    </location>
</feature>
<proteinExistence type="predicted"/>
<dbReference type="AlphaFoldDB" id="A0A0G0MK90"/>
<accession>A0A0G0MK90</accession>
<dbReference type="NCBIfam" id="TIGR01208">
    <property type="entry name" value="rmlA_long"/>
    <property type="match status" value="1"/>
</dbReference>
<comment type="caution">
    <text evidence="2">The sequence shown here is derived from an EMBL/GenBank/DDBJ whole genome shotgun (WGS) entry which is preliminary data.</text>
</comment>
<dbReference type="PATRIC" id="fig|1618995.3.peg.374"/>
<dbReference type="Proteomes" id="UP000033935">
    <property type="component" value="Unassembled WGS sequence"/>
</dbReference>
<dbReference type="PANTHER" id="PTHR42883">
    <property type="entry name" value="GLUCOSE-1-PHOSPHATE THYMIDYLTRANSFERASE"/>
    <property type="match status" value="1"/>
</dbReference>
<dbReference type="SUPFAM" id="SSF53448">
    <property type="entry name" value="Nucleotide-diphospho-sugar transferases"/>
    <property type="match status" value="1"/>
</dbReference>
<dbReference type="GO" id="GO:0016740">
    <property type="term" value="F:transferase activity"/>
    <property type="evidence" value="ECO:0007669"/>
    <property type="project" value="UniProtKB-KW"/>
</dbReference>
<dbReference type="Pfam" id="PF00483">
    <property type="entry name" value="NTP_transferase"/>
    <property type="match status" value="1"/>
</dbReference>
<dbReference type="PANTHER" id="PTHR42883:SF2">
    <property type="entry name" value="THYMIDYLYLTRANSFERASE"/>
    <property type="match status" value="1"/>
</dbReference>
<name>A0A0G0MK90_9BACT</name>
<sequence>MKALIAAGGHATRLRPITWTHNKHIIPLANKPMLWYVLKKITDVGIKDIIINVNPGDVKYMSDHLGDGSEFGAHITYLEQRGGAKGLAHVVANAEEYLKGERFLFFLGDNIILGSINQFVDRFEREQLDCMIALSHVKDPHRFGVPEFNPDGTLKRTIEKPKDPPSSFAVTGIYLFNEKFFDAYKTIEPSERGEYEITDVITWYIQNGNVGHEEITGWWKDTGTPDALIEGNASIMDDTPREEFCVNCQLHEDTQIQGPVSIGVGTIISADCLIRGPVVIGKECKIVSSYIGPYTSIGNNVEITNSEVEHSILFDGAKIDTTRRIVNSLIGLNAHLVDCKRSHPKSGHRLIIGDNSFVEL</sequence>
<dbReference type="InterPro" id="IPR029044">
    <property type="entry name" value="Nucleotide-diphossugar_trans"/>
</dbReference>